<organism evidence="1">
    <name type="scientific">Dinoroseobacter phage vB_DshS-R4C</name>
    <dbReference type="NCBI Taxonomy" id="2590919"/>
    <lineage>
        <taxon>Viruses</taxon>
        <taxon>Duplodnaviria</taxon>
        <taxon>Heunggongvirae</taxon>
        <taxon>Uroviricota</taxon>
        <taxon>Caudoviricetes</taxon>
    </lineage>
</organism>
<keyword evidence="2" id="KW-0002">3D-structure</keyword>
<protein>
    <submittedName>
        <fullName evidence="1">Major capsid protein</fullName>
    </submittedName>
</protein>
<reference evidence="2" key="2">
    <citation type="journal article" date="2023" name="Nat. Commun.">
        <title>Structure and proposed DNA delivery mechanism of a marine roseophage.</title>
        <authorList>
            <person name="Huang Y."/>
            <person name="Sun H."/>
            <person name="Wei S."/>
            <person name="Cai L."/>
            <person name="Liu L."/>
            <person name="Jiang Y."/>
            <person name="Xin J."/>
            <person name="Chen Z."/>
            <person name="Que Y."/>
            <person name="Kong Z."/>
            <person name="Li T."/>
            <person name="Yu H."/>
            <person name="Zhang J."/>
            <person name="Gu Y."/>
            <person name="Zheng Q."/>
            <person name="Li S."/>
            <person name="Zhang R."/>
            <person name="Xia N."/>
        </authorList>
    </citation>
    <scope>STRUCTURE BY ELECTRON MICROSCOPY (3.63 ANGSTROMS) OF 362-629</scope>
</reference>
<name>A0ACD6BAB2_9CAUD</name>
<evidence type="ECO:0000313" key="1">
    <source>
        <dbReference type="EMBL" id="QDF14254.1"/>
    </source>
</evidence>
<accession>A0ACD6BAB2</accession>
<dbReference type="PDB" id="8GTA">
    <property type="method" value="EM"/>
    <property type="resolution" value="3.63 A"/>
    <property type="chains" value="A/B/C/D/E/F/G=362-629"/>
</dbReference>
<proteinExistence type="evidence at protein level"/>
<accession>A0A4Y6E923</accession>
<sequence>MMLKLPPAATRAADLDMKEGVPSGAPSDSRVVEISFSSPEPYRRGAGEDSFFEVLGHGEGEVDLTRLNSGAAPLLKDHMPTIDAQIGVVERAWIDGERGRARVRFSETPDALSVLARVRAGDLSCVSVGYGIRRAVKMGEAEGLPVVRVSWTPKEISFVAIPADPTVGYGRAEGTAANPITVEQSEDAMSDPIQNPAPATPNPAPQATRTAVPVTPAPQEMSADDLLSAERRRAEEIGAIAGQFDMPDHVVRKAQRDGTSVDAFRKLVMDHIASPEADALRGREARIGLSESEVKRYSLVNAVRVLMNPTDANRKAAGFEIEASRAVSDKIGSEPGGLYLPADVLMDGDYARSQNTGTATAGGVLVAQDYRAGSFIELLRNRMALAGVGVRILQGLTGNVDIPKRTGASTMYFVDEDVDVTESDGAFGLVGMTPHTAGVATAITRRMMQQGSPDIEALVRDDLLTSLTLGLDKTALVGHSSPSAPNGVRDLVIGDALPFTGPFATFEELVDLETAVASANADVDSMAYIYNAATSGHFKKTLEFAGVSGTIERGGQVNGYNRVKSNQITTAGEVAFGNWSDVVIGMWSGLDLRVDTSTKAASDGKVLRVFTDIDVALRNVESIKWGVPA</sequence>
<dbReference type="EMBL" id="MK882925">
    <property type="protein sequence ID" value="QDF14254.1"/>
    <property type="molecule type" value="Genomic_DNA"/>
</dbReference>
<gene>
    <name evidence="1" type="ORF">vBDshSR4C_006</name>
</gene>
<evidence type="ECO:0007829" key="2">
    <source>
        <dbReference type="PDB" id="8GTA"/>
    </source>
</evidence>
<reference evidence="1" key="1">
    <citation type="submission" date="2019-05" db="EMBL/GenBank/DDBJ databases">
        <title>A newly isolated roseophage represents a distinct member of Siphoviridae family.</title>
        <authorList>
            <person name="Cai L."/>
            <person name="Jiao N."/>
            <person name="Zhang R."/>
        </authorList>
    </citation>
    <scope>NUCLEOTIDE SEQUENCE</scope>
</reference>